<dbReference type="EMBL" id="DS268124">
    <property type="protein sequence ID" value="KMU80474.1"/>
    <property type="molecule type" value="Genomic_DNA"/>
</dbReference>
<gene>
    <name evidence="1" type="ORF">CISG_02325</name>
</gene>
<sequence length="53" mass="5632">MAPVSDAMRAQMDNDRKFYPTATSGHQENSGLNGLYLASTTLSGDGTVQAARQ</sequence>
<reference evidence="2" key="1">
    <citation type="journal article" date="2010" name="Genome Res.">
        <title>Population genomic sequencing of Coccidioides fungi reveals recent hybridization and transposon control.</title>
        <authorList>
            <person name="Neafsey D.E."/>
            <person name="Barker B.M."/>
            <person name="Sharpton T.J."/>
            <person name="Stajich J.E."/>
            <person name="Park D.J."/>
            <person name="Whiston E."/>
            <person name="Hung C.-Y."/>
            <person name="McMahan C."/>
            <person name="White J."/>
            <person name="Sykes S."/>
            <person name="Heiman D."/>
            <person name="Young S."/>
            <person name="Zeng Q."/>
            <person name="Abouelleil A."/>
            <person name="Aftuck L."/>
            <person name="Bessette D."/>
            <person name="Brown A."/>
            <person name="FitzGerald M."/>
            <person name="Lui A."/>
            <person name="Macdonald J.P."/>
            <person name="Priest M."/>
            <person name="Orbach M.J."/>
            <person name="Galgiani J.N."/>
            <person name="Kirkland T.N."/>
            <person name="Cole G.T."/>
            <person name="Birren B.W."/>
            <person name="Henn M.R."/>
            <person name="Taylor J.W."/>
            <person name="Rounsley S.D."/>
        </authorList>
    </citation>
    <scope>NUCLEOTIDE SEQUENCE [LARGE SCALE GENOMIC DNA]</scope>
    <source>
        <strain evidence="2">RMSCC 3703</strain>
    </source>
</reference>
<dbReference type="OrthoDB" id="9439903at2759"/>
<evidence type="ECO:0000313" key="1">
    <source>
        <dbReference type="EMBL" id="KMU80474.1"/>
    </source>
</evidence>
<proteinExistence type="predicted"/>
<protein>
    <submittedName>
        <fullName evidence="1">Uncharacterized protein</fullName>
    </submittedName>
</protein>
<dbReference type="AlphaFoldDB" id="A0A0J8R5V4"/>
<dbReference type="Proteomes" id="UP000054559">
    <property type="component" value="Unassembled WGS sequence"/>
</dbReference>
<accession>A0A0J8R5V4</accession>
<organism evidence="1 2">
    <name type="scientific">Coccidioides immitis RMSCC 3703</name>
    <dbReference type="NCBI Taxonomy" id="454286"/>
    <lineage>
        <taxon>Eukaryota</taxon>
        <taxon>Fungi</taxon>
        <taxon>Dikarya</taxon>
        <taxon>Ascomycota</taxon>
        <taxon>Pezizomycotina</taxon>
        <taxon>Eurotiomycetes</taxon>
        <taxon>Eurotiomycetidae</taxon>
        <taxon>Onygenales</taxon>
        <taxon>Onygenaceae</taxon>
        <taxon>Coccidioides</taxon>
    </lineage>
</organism>
<evidence type="ECO:0000313" key="2">
    <source>
        <dbReference type="Proteomes" id="UP000054559"/>
    </source>
</evidence>
<dbReference type="STRING" id="454286.A0A0J8R5V4"/>
<name>A0A0J8R5V4_COCIT</name>